<comment type="caution">
    <text evidence="1">The sequence shown here is derived from an EMBL/GenBank/DDBJ whole genome shotgun (WGS) entry which is preliminary data.</text>
</comment>
<reference evidence="1 2" key="1">
    <citation type="journal article" date="2019" name="Int. J. Syst. Evol. Microbiol.">
        <title>The Global Catalogue of Microorganisms (GCM) 10K type strain sequencing project: providing services to taxonomists for standard genome sequencing and annotation.</title>
        <authorList>
            <consortium name="The Broad Institute Genomics Platform"/>
            <consortium name="The Broad Institute Genome Sequencing Center for Infectious Disease"/>
            <person name="Wu L."/>
            <person name="Ma J."/>
        </authorList>
    </citation>
    <scope>NUCLEOTIDE SEQUENCE [LARGE SCALE GENOMIC DNA]</scope>
    <source>
        <strain evidence="1 2">JCM 15910</strain>
    </source>
</reference>
<sequence>MYELRQQWLNVLRLRKAGASAGLSKFQAALIGEWDRRLRQALSDPGRFRWPTTEANRGDGKLNGAEWHSEGVLGFLGYRVGITQGEHDQTRRRILDVTFSSPLPPINGAAYMREWSDPGSAARLRKVAETLAAFVRNAKRKRGGSMDSAIADWERDLDYLFHTYYVGKFAFAWPSLDVEPSYR</sequence>
<keyword evidence="2" id="KW-1185">Reference proteome</keyword>
<dbReference type="EMBL" id="BAAAFE010000003">
    <property type="protein sequence ID" value="GAA0861820.1"/>
    <property type="molecule type" value="Genomic_DNA"/>
</dbReference>
<organism evidence="1 2">
    <name type="scientific">Sphingopyxis soli</name>
    <dbReference type="NCBI Taxonomy" id="592051"/>
    <lineage>
        <taxon>Bacteria</taxon>
        <taxon>Pseudomonadati</taxon>
        <taxon>Pseudomonadota</taxon>
        <taxon>Alphaproteobacteria</taxon>
        <taxon>Sphingomonadales</taxon>
        <taxon>Sphingomonadaceae</taxon>
        <taxon>Sphingopyxis</taxon>
    </lineage>
</organism>
<evidence type="ECO:0000313" key="2">
    <source>
        <dbReference type="Proteomes" id="UP001500738"/>
    </source>
</evidence>
<gene>
    <name evidence="1" type="ORF">GCM10009115_05980</name>
</gene>
<evidence type="ECO:0000313" key="1">
    <source>
        <dbReference type="EMBL" id="GAA0861820.1"/>
    </source>
</evidence>
<accession>A0ABN1LY92</accession>
<proteinExistence type="predicted"/>
<name>A0ABN1LY92_9SPHN</name>
<dbReference type="Proteomes" id="UP001500738">
    <property type="component" value="Unassembled WGS sequence"/>
</dbReference>
<protein>
    <submittedName>
        <fullName evidence="1">Uncharacterized protein</fullName>
    </submittedName>
</protein>